<evidence type="ECO:0000256" key="2">
    <source>
        <dbReference type="ARBA" id="ARBA00005062"/>
    </source>
</evidence>
<evidence type="ECO:0000256" key="4">
    <source>
        <dbReference type="ARBA" id="ARBA00013213"/>
    </source>
</evidence>
<comment type="similarity">
    <text evidence="3">Belongs to the homoserine dehydrogenase family.</text>
</comment>
<evidence type="ECO:0000256" key="3">
    <source>
        <dbReference type="ARBA" id="ARBA00006753"/>
    </source>
</evidence>
<comment type="pathway">
    <text evidence="1">Amino-acid biosynthesis; L-threonine biosynthesis; L-threonine from L-aspartate: step 3/5.</text>
</comment>
<evidence type="ECO:0000256" key="8">
    <source>
        <dbReference type="ARBA" id="ARBA00023002"/>
    </source>
</evidence>
<dbReference type="UniPathway" id="UPA00051">
    <property type="reaction ID" value="UER00465"/>
</dbReference>
<dbReference type="Pfam" id="PF00742">
    <property type="entry name" value="Homoserine_dh"/>
    <property type="match status" value="1"/>
</dbReference>
<dbReference type="PANTHER" id="PTHR43331:SF1">
    <property type="entry name" value="HOMOSERINE DEHYDROGENASE"/>
    <property type="match status" value="1"/>
</dbReference>
<dbReference type="GO" id="GO:0009086">
    <property type="term" value="P:methionine biosynthetic process"/>
    <property type="evidence" value="ECO:0007669"/>
    <property type="project" value="UniProtKB-KW"/>
</dbReference>
<dbReference type="NCBIfam" id="NF004976">
    <property type="entry name" value="PRK06349.1"/>
    <property type="match status" value="1"/>
</dbReference>
<evidence type="ECO:0000259" key="12">
    <source>
        <dbReference type="Pfam" id="PF00742"/>
    </source>
</evidence>
<gene>
    <name evidence="14" type="ORF">EBO34_11150</name>
</gene>
<dbReference type="SUPFAM" id="SSF51735">
    <property type="entry name" value="NAD(P)-binding Rossmann-fold domains"/>
    <property type="match status" value="1"/>
</dbReference>
<keyword evidence="8 14" id="KW-0560">Oxidoreductase</keyword>
<accession>A0A3M7TXY0</accession>
<evidence type="ECO:0000256" key="11">
    <source>
        <dbReference type="ARBA" id="ARBA00048841"/>
    </source>
</evidence>
<dbReference type="PANTHER" id="PTHR43331">
    <property type="entry name" value="HOMOSERINE DEHYDROGENASE"/>
    <property type="match status" value="1"/>
</dbReference>
<evidence type="ECO:0000256" key="10">
    <source>
        <dbReference type="ARBA" id="ARBA00023167"/>
    </source>
</evidence>
<dbReference type="EMBL" id="RHIB01000001">
    <property type="protein sequence ID" value="RNA70446.1"/>
    <property type="molecule type" value="Genomic_DNA"/>
</dbReference>
<organism evidence="14 15">
    <name type="scientific">Alteribacter keqinensis</name>
    <dbReference type="NCBI Taxonomy" id="2483800"/>
    <lineage>
        <taxon>Bacteria</taxon>
        <taxon>Bacillati</taxon>
        <taxon>Bacillota</taxon>
        <taxon>Bacilli</taxon>
        <taxon>Bacillales</taxon>
        <taxon>Bacillaceae</taxon>
        <taxon>Alteribacter</taxon>
    </lineage>
</organism>
<evidence type="ECO:0000256" key="9">
    <source>
        <dbReference type="ARBA" id="ARBA00023053"/>
    </source>
</evidence>
<evidence type="ECO:0000313" key="15">
    <source>
        <dbReference type="Proteomes" id="UP000278746"/>
    </source>
</evidence>
<comment type="pathway">
    <text evidence="2">Amino-acid biosynthesis; L-methionine biosynthesis via de novo pathway; L-homoserine from L-aspartate: step 3/3.</text>
</comment>
<evidence type="ECO:0000256" key="1">
    <source>
        <dbReference type="ARBA" id="ARBA00005056"/>
    </source>
</evidence>
<dbReference type="Pfam" id="PF03447">
    <property type="entry name" value="NAD_binding_3"/>
    <property type="match status" value="1"/>
</dbReference>
<sequence length="424" mass="45894">MSKEYQLLIIGFGTVGEGVYRTIQSKREKLSAILGREVKVPAILVKERGKSRELEDHTRVATSLEEISAGAVDLVVEATPDAETGYPYVTHFLKKGIPVVTANKELIAKKGEELFKLAEANDSDLLFEAAVAGGIPLLNTLRHTLKTNNIEQINGILNGTSNYVLTKMQNEGTSFDAALQEAQEKGYAEAVPDKDVDGWDAYYKASILSHWIYGAAPEWEEGAPAGIRSVTVEDLLLAEKATGKIKHVASLKRSGFGIQASVRPCFIFSDHHLYSVNGVDNGVHIKGSLSGDLLLQGPGAGQYPTASAVIEDVVNVLQGKNERGIQDRIIGSLDDESEPAGEYSFITGSEGILRHLRVRGIPVIAILHHPSGKHIGAAVKTDDQSLSDLHDSVSESFSVYPVLGNESEIRQNFQHDGKQNAVSF</sequence>
<dbReference type="GO" id="GO:0050661">
    <property type="term" value="F:NADP binding"/>
    <property type="evidence" value="ECO:0007669"/>
    <property type="project" value="InterPro"/>
</dbReference>
<evidence type="ECO:0000313" key="14">
    <source>
        <dbReference type="EMBL" id="RNA70446.1"/>
    </source>
</evidence>
<evidence type="ECO:0000256" key="6">
    <source>
        <dbReference type="ARBA" id="ARBA00022605"/>
    </source>
</evidence>
<dbReference type="InterPro" id="IPR001342">
    <property type="entry name" value="HDH_cat"/>
</dbReference>
<dbReference type="SUPFAM" id="SSF55347">
    <property type="entry name" value="Glyceraldehyde-3-phosphate dehydrogenase-like, C-terminal domain"/>
    <property type="match status" value="1"/>
</dbReference>
<evidence type="ECO:0000256" key="5">
    <source>
        <dbReference type="ARBA" id="ARBA00013376"/>
    </source>
</evidence>
<dbReference type="Gene3D" id="3.40.50.720">
    <property type="entry name" value="NAD(P)-binding Rossmann-like Domain"/>
    <property type="match status" value="1"/>
</dbReference>
<feature type="domain" description="Aspartate/homoserine dehydrogenase NAD-binding" evidence="13">
    <location>
        <begin position="11"/>
        <end position="128"/>
    </location>
</feature>
<dbReference type="GO" id="GO:0004412">
    <property type="term" value="F:homoserine dehydrogenase activity"/>
    <property type="evidence" value="ECO:0007669"/>
    <property type="project" value="UniProtKB-EC"/>
</dbReference>
<dbReference type="UniPathway" id="UPA00050">
    <property type="reaction ID" value="UER00063"/>
</dbReference>
<dbReference type="FunFam" id="3.30.360.10:FF:000005">
    <property type="entry name" value="Homoserine dehydrogenase"/>
    <property type="match status" value="1"/>
</dbReference>
<dbReference type="Proteomes" id="UP000278746">
    <property type="component" value="Unassembled WGS sequence"/>
</dbReference>
<dbReference type="Gene3D" id="3.30.360.10">
    <property type="entry name" value="Dihydrodipicolinate Reductase, domain 2"/>
    <property type="match status" value="1"/>
</dbReference>
<dbReference type="InterPro" id="IPR005106">
    <property type="entry name" value="Asp/hSer_DH_NAD-bd"/>
</dbReference>
<dbReference type="OrthoDB" id="9808167at2"/>
<keyword evidence="9" id="KW-0915">Sodium</keyword>
<protein>
    <recommendedName>
        <fullName evidence="5">Homoserine dehydrogenase</fullName>
        <ecNumber evidence="4">1.1.1.3</ecNumber>
    </recommendedName>
</protein>
<dbReference type="AlphaFoldDB" id="A0A3M7TXY0"/>
<keyword evidence="7" id="KW-0791">Threonine biosynthesis</keyword>
<name>A0A3M7TXY0_9BACI</name>
<keyword evidence="15" id="KW-1185">Reference proteome</keyword>
<keyword evidence="10" id="KW-0486">Methionine biosynthesis</keyword>
<dbReference type="InterPro" id="IPR036291">
    <property type="entry name" value="NAD(P)-bd_dom_sf"/>
</dbReference>
<dbReference type="GO" id="GO:0009088">
    <property type="term" value="P:threonine biosynthetic process"/>
    <property type="evidence" value="ECO:0007669"/>
    <property type="project" value="UniProtKB-UniPathway"/>
</dbReference>
<reference evidence="14 15" key="1">
    <citation type="submission" date="2018-10" db="EMBL/GenBank/DDBJ databases">
        <title>Bacillus Keqinensis sp. nov., a moderately halophilic bacterium isolated from a saline-alkaline lake.</title>
        <authorList>
            <person name="Wang H."/>
        </authorList>
    </citation>
    <scope>NUCLEOTIDE SEQUENCE [LARGE SCALE GENOMIC DNA]</scope>
    <source>
        <strain evidence="14 15">KQ-3</strain>
    </source>
</reference>
<dbReference type="EC" id="1.1.1.3" evidence="4"/>
<dbReference type="RefSeq" id="WP_122898249.1">
    <property type="nucleotide sequence ID" value="NZ_RHIB01000001.1"/>
</dbReference>
<keyword evidence="6" id="KW-0028">Amino-acid biosynthesis</keyword>
<proteinExistence type="inferred from homology"/>
<evidence type="ECO:0000259" key="13">
    <source>
        <dbReference type="Pfam" id="PF03447"/>
    </source>
</evidence>
<evidence type="ECO:0000256" key="7">
    <source>
        <dbReference type="ARBA" id="ARBA00022697"/>
    </source>
</evidence>
<comment type="caution">
    <text evidence="14">The sequence shown here is derived from an EMBL/GenBank/DDBJ whole genome shotgun (WGS) entry which is preliminary data.</text>
</comment>
<feature type="domain" description="Homoserine dehydrogenase catalytic" evidence="12">
    <location>
        <begin position="136"/>
        <end position="314"/>
    </location>
</feature>
<comment type="catalytic activity">
    <reaction evidence="11">
        <text>L-homoserine + NADP(+) = L-aspartate 4-semialdehyde + NADPH + H(+)</text>
        <dbReference type="Rhea" id="RHEA:15761"/>
        <dbReference type="ChEBI" id="CHEBI:15378"/>
        <dbReference type="ChEBI" id="CHEBI:57476"/>
        <dbReference type="ChEBI" id="CHEBI:57783"/>
        <dbReference type="ChEBI" id="CHEBI:58349"/>
        <dbReference type="ChEBI" id="CHEBI:537519"/>
        <dbReference type="EC" id="1.1.1.3"/>
    </reaction>
    <physiologicalReaction direction="right-to-left" evidence="11">
        <dbReference type="Rhea" id="RHEA:15763"/>
    </physiologicalReaction>
</comment>